<name>A0A8H6CXC0_9HYPO</name>
<dbReference type="AlphaFoldDB" id="A0A8H6CXC0"/>
<evidence type="ECO:0000256" key="1">
    <source>
        <dbReference type="ARBA" id="ARBA00022737"/>
    </source>
</evidence>
<feature type="region of interest" description="Disordered" evidence="4">
    <location>
        <begin position="311"/>
        <end position="339"/>
    </location>
</feature>
<feature type="compositionally biased region" description="Basic and acidic residues" evidence="4">
    <location>
        <begin position="63"/>
        <end position="72"/>
    </location>
</feature>
<dbReference type="InterPro" id="IPR036770">
    <property type="entry name" value="Ankyrin_rpt-contain_sf"/>
</dbReference>
<evidence type="ECO:0000313" key="6">
    <source>
        <dbReference type="Proteomes" id="UP000532311"/>
    </source>
</evidence>
<dbReference type="PANTHER" id="PTHR24198:SF165">
    <property type="entry name" value="ANKYRIN REPEAT-CONTAINING PROTEIN-RELATED"/>
    <property type="match status" value="1"/>
</dbReference>
<dbReference type="PANTHER" id="PTHR24198">
    <property type="entry name" value="ANKYRIN REPEAT AND PROTEIN KINASE DOMAIN-CONTAINING PROTEIN"/>
    <property type="match status" value="1"/>
</dbReference>
<keyword evidence="2 3" id="KW-0040">ANK repeat</keyword>
<reference evidence="5 6" key="1">
    <citation type="submission" date="2020-05" db="EMBL/GenBank/DDBJ databases">
        <title>Identification and distribution of gene clusters putatively required for synthesis of sphingolipid metabolism inhibitors in phylogenetically diverse species of the filamentous fungus Fusarium.</title>
        <authorList>
            <person name="Kim H.-S."/>
            <person name="Busman M."/>
            <person name="Brown D.W."/>
            <person name="Divon H."/>
            <person name="Uhlig S."/>
            <person name="Proctor R.H."/>
        </authorList>
    </citation>
    <scope>NUCLEOTIDE SEQUENCE [LARGE SCALE GENOMIC DNA]</scope>
    <source>
        <strain evidence="5 6">NRRL 26131</strain>
    </source>
</reference>
<dbReference type="InterPro" id="IPR002110">
    <property type="entry name" value="Ankyrin_rpt"/>
</dbReference>
<accession>A0A8H6CXC0</accession>
<feature type="repeat" description="ANK" evidence="3">
    <location>
        <begin position="204"/>
        <end position="236"/>
    </location>
</feature>
<evidence type="ECO:0000256" key="2">
    <source>
        <dbReference type="ARBA" id="ARBA00023043"/>
    </source>
</evidence>
<evidence type="ECO:0000313" key="5">
    <source>
        <dbReference type="EMBL" id="KAF5695654.1"/>
    </source>
</evidence>
<proteinExistence type="predicted"/>
<gene>
    <name evidence="5" type="ORF">FGLOB1_13982</name>
</gene>
<dbReference type="SMART" id="SM00248">
    <property type="entry name" value="ANK"/>
    <property type="match status" value="5"/>
</dbReference>
<keyword evidence="1" id="KW-0677">Repeat</keyword>
<feature type="region of interest" description="Disordered" evidence="4">
    <location>
        <begin position="63"/>
        <end position="88"/>
    </location>
</feature>
<dbReference type="Pfam" id="PF12796">
    <property type="entry name" value="Ank_2"/>
    <property type="match status" value="1"/>
</dbReference>
<dbReference type="SUPFAM" id="SSF48403">
    <property type="entry name" value="Ankyrin repeat"/>
    <property type="match status" value="1"/>
</dbReference>
<dbReference type="PROSITE" id="PS50297">
    <property type="entry name" value="ANK_REP_REGION"/>
    <property type="match status" value="1"/>
</dbReference>
<dbReference type="Gene3D" id="1.25.40.20">
    <property type="entry name" value="Ankyrin repeat-containing domain"/>
    <property type="match status" value="1"/>
</dbReference>
<dbReference type="Proteomes" id="UP000532311">
    <property type="component" value="Unassembled WGS sequence"/>
</dbReference>
<comment type="caution">
    <text evidence="5">The sequence shown here is derived from an EMBL/GenBank/DDBJ whole genome shotgun (WGS) entry which is preliminary data.</text>
</comment>
<evidence type="ECO:0000256" key="3">
    <source>
        <dbReference type="PROSITE-ProRule" id="PRU00023"/>
    </source>
</evidence>
<evidence type="ECO:0000256" key="4">
    <source>
        <dbReference type="SAM" id="MobiDB-lite"/>
    </source>
</evidence>
<protein>
    <submittedName>
        <fullName evidence="5">Tetratricopeptide repeat domain-containing protein</fullName>
    </submittedName>
</protein>
<organism evidence="5 6">
    <name type="scientific">Fusarium globosum</name>
    <dbReference type="NCBI Taxonomy" id="78864"/>
    <lineage>
        <taxon>Eukaryota</taxon>
        <taxon>Fungi</taxon>
        <taxon>Dikarya</taxon>
        <taxon>Ascomycota</taxon>
        <taxon>Pezizomycotina</taxon>
        <taxon>Sordariomycetes</taxon>
        <taxon>Hypocreomycetidae</taxon>
        <taxon>Hypocreales</taxon>
        <taxon>Nectriaceae</taxon>
        <taxon>Fusarium</taxon>
        <taxon>Fusarium fujikuroi species complex</taxon>
    </lineage>
</organism>
<feature type="compositionally biased region" description="Acidic residues" evidence="4">
    <location>
        <begin position="314"/>
        <end position="339"/>
    </location>
</feature>
<sequence length="467" mass="52548">MQQFRGLPIPFPSSSKLQLTLPDNWTVGLQVMLEGQPSRRQGCPAPEATDDLIPSWRNEIMTRGREKKRKTDCPLPPSYDQGHSGKRVKALHDDPLSSRAEADTIILELTPLFEAATNGDNETIKELLQSPDISINQPCFGKTALEASLKFRHESTALLLMDLGAELYFKDGSNALCAASYYGLKKVAQKAMEKGLDVNEPFLGNRYPILPAVKGGHADMVEYLLQQGAEISRFEVFPNCESVTENSKNPFNLAWYWQRHDIFLLLLDAALTHECRKAEWVHIGPLPPLSEGGPRERLAERLTIWLQSRSSKEIDDEGESDEGESDEGESDEGEYDEGEYEGPDIVISRTLKLVFGLGIHLRGDNILVGLLIEKNAPLPEFVLHYLRGKWEYMIRDPYVTSGTLRLRPTVLEIAFTALPLIQQSKEGDHWLIRVANALKKEGLPLTSDNLERKLGQQWYLMQTTIPD</sequence>
<dbReference type="EMBL" id="JAAQPF010000954">
    <property type="protein sequence ID" value="KAF5695654.1"/>
    <property type="molecule type" value="Genomic_DNA"/>
</dbReference>
<dbReference type="PROSITE" id="PS50088">
    <property type="entry name" value="ANK_REPEAT"/>
    <property type="match status" value="1"/>
</dbReference>
<keyword evidence="6" id="KW-1185">Reference proteome</keyword>